<comment type="caution">
    <text evidence="19">The sequence shown here is derived from an EMBL/GenBank/DDBJ whole genome shotgun (WGS) entry which is preliminary data.</text>
</comment>
<evidence type="ECO:0000256" key="15">
    <source>
        <dbReference type="SAM" id="Phobius"/>
    </source>
</evidence>
<name>A0ABQ5EZ02_9ASTR</name>
<gene>
    <name evidence="19" type="ORF">Tco_0991254</name>
</gene>
<evidence type="ECO:0000256" key="16">
    <source>
        <dbReference type="SAM" id="SignalP"/>
    </source>
</evidence>
<keyword evidence="8" id="KW-0418">Kinase</keyword>
<keyword evidence="6" id="KW-0677">Repeat</keyword>
<dbReference type="CDD" id="cd14066">
    <property type="entry name" value="STKc_IRAK"/>
    <property type="match status" value="1"/>
</dbReference>
<keyword evidence="12" id="KW-0675">Receptor</keyword>
<dbReference type="PANTHER" id="PTHR27002">
    <property type="entry name" value="RECEPTOR-LIKE SERINE/THREONINE-PROTEIN KINASE SD1-8"/>
    <property type="match status" value="1"/>
</dbReference>
<keyword evidence="3" id="KW-0808">Transferase</keyword>
<evidence type="ECO:0000256" key="4">
    <source>
        <dbReference type="ARBA" id="ARBA00022692"/>
    </source>
</evidence>
<evidence type="ECO:0000256" key="2">
    <source>
        <dbReference type="ARBA" id="ARBA00022527"/>
    </source>
</evidence>
<dbReference type="SMART" id="SM00220">
    <property type="entry name" value="S_TKc"/>
    <property type="match status" value="1"/>
</dbReference>
<reference evidence="19" key="1">
    <citation type="journal article" date="2022" name="Int. J. Mol. Sci.">
        <title>Draft Genome of Tanacetum Coccineum: Genomic Comparison of Closely Related Tanacetum-Family Plants.</title>
        <authorList>
            <person name="Yamashiro T."/>
            <person name="Shiraishi A."/>
            <person name="Nakayama K."/>
            <person name="Satake H."/>
        </authorList>
    </citation>
    <scope>NUCLEOTIDE SEQUENCE</scope>
</reference>
<dbReference type="InterPro" id="IPR002902">
    <property type="entry name" value="GNK2"/>
</dbReference>
<evidence type="ECO:0000259" key="18">
    <source>
        <dbReference type="PROSITE" id="PS51473"/>
    </source>
</evidence>
<keyword evidence="2" id="KW-0723">Serine/threonine-protein kinase</keyword>
<feature type="domain" description="Gnk2-homologous" evidence="18">
    <location>
        <begin position="26"/>
        <end position="127"/>
    </location>
</feature>
<dbReference type="InterPro" id="IPR038408">
    <property type="entry name" value="GNK2_sf"/>
</dbReference>
<feature type="transmembrane region" description="Helical" evidence="15">
    <location>
        <begin position="269"/>
        <end position="292"/>
    </location>
</feature>
<organism evidence="19 20">
    <name type="scientific">Tanacetum coccineum</name>
    <dbReference type="NCBI Taxonomy" id="301880"/>
    <lineage>
        <taxon>Eukaryota</taxon>
        <taxon>Viridiplantae</taxon>
        <taxon>Streptophyta</taxon>
        <taxon>Embryophyta</taxon>
        <taxon>Tracheophyta</taxon>
        <taxon>Spermatophyta</taxon>
        <taxon>Magnoliopsida</taxon>
        <taxon>eudicotyledons</taxon>
        <taxon>Gunneridae</taxon>
        <taxon>Pentapetalae</taxon>
        <taxon>asterids</taxon>
        <taxon>campanulids</taxon>
        <taxon>Asterales</taxon>
        <taxon>Asteraceae</taxon>
        <taxon>Asteroideae</taxon>
        <taxon>Anthemideae</taxon>
        <taxon>Anthemidinae</taxon>
        <taxon>Tanacetum</taxon>
    </lineage>
</organism>
<feature type="domain" description="Gnk2-homologous" evidence="18">
    <location>
        <begin position="135"/>
        <end position="244"/>
    </location>
</feature>
<keyword evidence="9 14" id="KW-0067">ATP-binding</keyword>
<evidence type="ECO:0000256" key="13">
    <source>
        <dbReference type="ARBA" id="ARBA00023180"/>
    </source>
</evidence>
<keyword evidence="11 15" id="KW-0472">Membrane</keyword>
<feature type="binding site" evidence="14">
    <location>
        <position position="375"/>
    </location>
    <ligand>
        <name>ATP</name>
        <dbReference type="ChEBI" id="CHEBI:30616"/>
    </ligand>
</feature>
<dbReference type="Gene3D" id="1.10.510.10">
    <property type="entry name" value="Transferase(Phosphotransferase) domain 1"/>
    <property type="match status" value="1"/>
</dbReference>
<dbReference type="Gene3D" id="3.30.200.20">
    <property type="entry name" value="Phosphorylase Kinase, domain 1"/>
    <property type="match status" value="1"/>
</dbReference>
<evidence type="ECO:0000256" key="11">
    <source>
        <dbReference type="ARBA" id="ARBA00023136"/>
    </source>
</evidence>
<keyword evidence="4 15" id="KW-0812">Transmembrane</keyword>
<evidence type="ECO:0000256" key="1">
    <source>
        <dbReference type="ARBA" id="ARBA00004167"/>
    </source>
</evidence>
<dbReference type="InterPro" id="IPR011009">
    <property type="entry name" value="Kinase-like_dom_sf"/>
</dbReference>
<evidence type="ECO:0000256" key="12">
    <source>
        <dbReference type="ARBA" id="ARBA00023170"/>
    </source>
</evidence>
<keyword evidence="7 14" id="KW-0547">Nucleotide-binding</keyword>
<evidence type="ECO:0000259" key="17">
    <source>
        <dbReference type="PROSITE" id="PS50011"/>
    </source>
</evidence>
<proteinExistence type="predicted"/>
<evidence type="ECO:0000256" key="3">
    <source>
        <dbReference type="ARBA" id="ARBA00022679"/>
    </source>
</evidence>
<evidence type="ECO:0000256" key="7">
    <source>
        <dbReference type="ARBA" id="ARBA00022741"/>
    </source>
</evidence>
<dbReference type="PROSITE" id="PS00108">
    <property type="entry name" value="PROTEIN_KINASE_ST"/>
    <property type="match status" value="1"/>
</dbReference>
<evidence type="ECO:0000256" key="9">
    <source>
        <dbReference type="ARBA" id="ARBA00022840"/>
    </source>
</evidence>
<dbReference type="SUPFAM" id="SSF56112">
    <property type="entry name" value="Protein kinase-like (PK-like)"/>
    <property type="match status" value="1"/>
</dbReference>
<dbReference type="EMBL" id="BQNB010016823">
    <property type="protein sequence ID" value="GJT56200.1"/>
    <property type="molecule type" value="Genomic_DNA"/>
</dbReference>
<dbReference type="InterPro" id="IPR017441">
    <property type="entry name" value="Protein_kinase_ATP_BS"/>
</dbReference>
<feature type="chain" id="PRO_5046102118" evidence="16">
    <location>
        <begin position="23"/>
        <end position="679"/>
    </location>
</feature>
<comment type="subcellular location">
    <subcellularLocation>
        <location evidence="1">Membrane</location>
        <topology evidence="1">Single-pass membrane protein</topology>
    </subcellularLocation>
</comment>
<dbReference type="PROSITE" id="PS51473">
    <property type="entry name" value="GNK2"/>
    <property type="match status" value="2"/>
</dbReference>
<dbReference type="PANTHER" id="PTHR27002:SF929">
    <property type="entry name" value="GNK2-LIKE DOMAIN-CONTAINING PROTEIN-RELATED"/>
    <property type="match status" value="1"/>
</dbReference>
<feature type="signal peptide" evidence="16">
    <location>
        <begin position="1"/>
        <end position="22"/>
    </location>
</feature>
<dbReference type="Pfam" id="PF01657">
    <property type="entry name" value="Stress-antifung"/>
    <property type="match status" value="2"/>
</dbReference>
<keyword evidence="20" id="KW-1185">Reference proteome</keyword>
<dbReference type="Proteomes" id="UP001151760">
    <property type="component" value="Unassembled WGS sequence"/>
</dbReference>
<evidence type="ECO:0000256" key="14">
    <source>
        <dbReference type="PROSITE-ProRule" id="PRU10141"/>
    </source>
</evidence>
<keyword evidence="5 16" id="KW-0732">Signal</keyword>
<dbReference type="Gene3D" id="3.30.430.20">
    <property type="entry name" value="Gnk2 domain, C-X8-C-X2-C motif"/>
    <property type="match status" value="2"/>
</dbReference>
<dbReference type="PROSITE" id="PS50011">
    <property type="entry name" value="PROTEIN_KINASE_DOM"/>
    <property type="match status" value="1"/>
</dbReference>
<dbReference type="Pfam" id="PF07714">
    <property type="entry name" value="PK_Tyr_Ser-Thr"/>
    <property type="match status" value="1"/>
</dbReference>
<dbReference type="PROSITE" id="PS00107">
    <property type="entry name" value="PROTEIN_KINASE_ATP"/>
    <property type="match status" value="1"/>
</dbReference>
<dbReference type="InterPro" id="IPR001245">
    <property type="entry name" value="Ser-Thr/Tyr_kinase_cat_dom"/>
</dbReference>
<evidence type="ECO:0000256" key="6">
    <source>
        <dbReference type="ARBA" id="ARBA00022737"/>
    </source>
</evidence>
<accession>A0ABQ5EZ02</accession>
<reference evidence="19" key="2">
    <citation type="submission" date="2022-01" db="EMBL/GenBank/DDBJ databases">
        <authorList>
            <person name="Yamashiro T."/>
            <person name="Shiraishi A."/>
            <person name="Satake H."/>
            <person name="Nakayama K."/>
        </authorList>
    </citation>
    <scope>NUCLEOTIDE SEQUENCE</scope>
</reference>
<evidence type="ECO:0000256" key="5">
    <source>
        <dbReference type="ARBA" id="ARBA00022729"/>
    </source>
</evidence>
<keyword evidence="10 15" id="KW-1133">Transmembrane helix</keyword>
<dbReference type="InterPro" id="IPR008271">
    <property type="entry name" value="Ser/Thr_kinase_AS"/>
</dbReference>
<evidence type="ECO:0000313" key="20">
    <source>
        <dbReference type="Proteomes" id="UP001151760"/>
    </source>
</evidence>
<evidence type="ECO:0000256" key="10">
    <source>
        <dbReference type="ARBA" id="ARBA00022989"/>
    </source>
</evidence>
<dbReference type="CDD" id="cd23509">
    <property type="entry name" value="Gnk2-like"/>
    <property type="match status" value="2"/>
</dbReference>
<dbReference type="InterPro" id="IPR000719">
    <property type="entry name" value="Prot_kinase_dom"/>
</dbReference>
<protein>
    <submittedName>
        <fullName evidence="19">Cysteine-rich receptor-like protein kinase 10</fullName>
    </submittedName>
</protein>
<evidence type="ECO:0000256" key="8">
    <source>
        <dbReference type="ARBA" id="ARBA00022777"/>
    </source>
</evidence>
<keyword evidence="13" id="KW-0325">Glycoprotein</keyword>
<evidence type="ECO:0000313" key="19">
    <source>
        <dbReference type="EMBL" id="GJT56200.1"/>
    </source>
</evidence>
<sequence>MELKSIVVILLLTITNFNLTISQSSDFGIYRCRNNTSSSFLTNTFKQDIIKSLNSLTGNVASHGAFYNSTTGTRVTSTALCRGDIGPNECEKCVKTAIPSLLRNCPDHAEAAAWYSDCIVRFSEGEIVGVLDMWTSGELYNSATVDGDEVTEFSKALSELTVKLTALAANGGSVRKLGFGNVTVVGSGLVRIYAMMQCSPDLSKEMCRKCLFNASEEIGKCCSGRVAARVFYPNCFLRYSNEHFYNDPPLISASGEANSGRKNNTTRTIYVVVPVICGSLGLIVIGVLLYLMKKRRNDGMSKEKTTSFSSLLDKQKQTSMKDAAGMEIATVQNLQYDLTTIEVATNSFSPKNTIGKGGFGLVYKGILNGQEVAVKRLSETSGQGVQEFINEAVLVAKLQHRNLVRLLGFCHESKEKILIYEYVPNKSLDYFLFNSVKHGHLDWATRWKIIGGITRGMLYLHEDSRLRIIHRDLKASNILLNQDMNAKISDFGLARIFGVDQILGNTSKIAGTLGYMSPEYAMHGHFSVKSDVFSFGVIVLEIVSGRRNSSFYQQDDVEDLLPLSHDQIFLVSEKAWKHWTGETPLELLDPALTQSYSKNEVVRCINIGLLCVQEDADARPSMAFILNMLNNNSITLPEPKKPPYFLSKGLLLDISGDADKSYVTVISEDESSTSKMYPR</sequence>
<feature type="domain" description="Protein kinase" evidence="17">
    <location>
        <begin position="348"/>
        <end position="645"/>
    </location>
</feature>